<proteinExistence type="predicted"/>
<gene>
    <name evidence="4" type="primary">dgoD</name>
    <name evidence="3" type="ORF">AMS69_09320</name>
    <name evidence="4" type="ORF">GOC83_17185</name>
</gene>
<dbReference type="SUPFAM" id="SSF54826">
    <property type="entry name" value="Enolase N-terminal domain-like"/>
    <property type="match status" value="1"/>
</dbReference>
<dbReference type="Proteomes" id="UP000610611">
    <property type="component" value="Unassembled WGS sequence"/>
</dbReference>
<evidence type="ECO:0000313" key="4">
    <source>
        <dbReference type="EMBL" id="NLV07868.1"/>
    </source>
</evidence>
<sequence>MQITGYELFEIPPRWVFLKLETSTGLLGWGEPVIEGRAKTVRAAVEEMLDQYLIGKDPFRIEDHWQALYRGGFYRGGPILMSAIAGINQALWDIKGKHFDAPVYELLGGKSREKVRVYKWIGGDRPEDVAAEATRLAEAGYTALKMDATNQTRFIETRASLDEITDRIQHVRTAVDDRVDIGIDFRGRVSKSMAKTLANRLESVEPMFIEEPVLPENIEHLPTIAAQTHAPIAAGERLYSRWDYKDLLKTGAIDVIQPDVSHAGGISEMVKLANMAESHDVAIAPNCPLGPIALAASIQVDTVVPNLLVQDQGFAVHSGATSPAHDLLQSNPFSFDEGYLKTLDGPGLGIDVALDVVREKAEADIDWYNPIWRHEDGSVADW</sequence>
<dbReference type="RefSeq" id="WP_053967775.1">
    <property type="nucleotide sequence ID" value="NZ_JAWJXX010000002.1"/>
</dbReference>
<protein>
    <submittedName>
        <fullName evidence="3">Galactonate dehydratase</fullName>
        <ecNumber evidence="4">4.2.1.6</ecNumber>
    </submittedName>
</protein>
<dbReference type="InterPro" id="IPR013341">
    <property type="entry name" value="Mandelate_racemase_N_dom"/>
</dbReference>
<dbReference type="PANTHER" id="PTHR48080:SF2">
    <property type="entry name" value="D-GALACTONATE DEHYDRATASE"/>
    <property type="match status" value="1"/>
</dbReference>
<name>A0A0M9AKV4_9EURY</name>
<dbReference type="OrthoDB" id="42605at2157"/>
<dbReference type="SFLD" id="SFLDS00001">
    <property type="entry name" value="Enolase"/>
    <property type="match status" value="1"/>
</dbReference>
<dbReference type="InterPro" id="IPR029065">
    <property type="entry name" value="Enolase_C-like"/>
</dbReference>
<dbReference type="PANTHER" id="PTHR48080">
    <property type="entry name" value="D-GALACTONATE DEHYDRATASE-RELATED"/>
    <property type="match status" value="1"/>
</dbReference>
<evidence type="ECO:0000313" key="5">
    <source>
        <dbReference type="Proteomes" id="UP000037729"/>
    </source>
</evidence>
<dbReference type="Pfam" id="PF02746">
    <property type="entry name" value="MR_MLE_N"/>
    <property type="match status" value="1"/>
</dbReference>
<dbReference type="GO" id="GO:0008869">
    <property type="term" value="F:galactonate dehydratase activity"/>
    <property type="evidence" value="ECO:0007669"/>
    <property type="project" value="UniProtKB-EC"/>
</dbReference>
<dbReference type="InterPro" id="IPR036849">
    <property type="entry name" value="Enolase-like_C_sf"/>
</dbReference>
<dbReference type="Gene3D" id="3.20.20.120">
    <property type="entry name" value="Enolase-like C-terminal domain"/>
    <property type="match status" value="1"/>
</dbReference>
<dbReference type="EMBL" id="WOWB01000003">
    <property type="protein sequence ID" value="NLV07868.1"/>
    <property type="molecule type" value="Genomic_DNA"/>
</dbReference>
<reference evidence="4" key="2">
    <citation type="submission" date="2019-12" db="EMBL/GenBank/DDBJ databases">
        <title>The whole-genome sequencing of Haloarcula japonica strain pws8.</title>
        <authorList>
            <person name="Verma D.K."/>
            <person name="Gopal K."/>
            <person name="Prasad E.S."/>
        </authorList>
    </citation>
    <scope>NUCLEOTIDE SEQUENCE</scope>
    <source>
        <strain evidence="4">Pws8</strain>
    </source>
</reference>
<dbReference type="NCBIfam" id="NF010624">
    <property type="entry name" value="PRK14017.1"/>
    <property type="match status" value="1"/>
</dbReference>
<keyword evidence="1 4" id="KW-0456">Lyase</keyword>
<keyword evidence="5" id="KW-1185">Reference proteome</keyword>
<dbReference type="InterPro" id="IPR029017">
    <property type="entry name" value="Enolase-like_N"/>
</dbReference>
<accession>A0A0M9AKV4</accession>
<dbReference type="EMBL" id="LIUF01000002">
    <property type="protein sequence ID" value="KOX94099.1"/>
    <property type="molecule type" value="Genomic_DNA"/>
</dbReference>
<comment type="caution">
    <text evidence="3">The sequence shown here is derived from an EMBL/GenBank/DDBJ whole genome shotgun (WGS) entry which is preliminary data.</text>
</comment>
<dbReference type="Pfam" id="PF13378">
    <property type="entry name" value="MR_MLE_C"/>
    <property type="match status" value="1"/>
</dbReference>
<evidence type="ECO:0000313" key="3">
    <source>
        <dbReference type="EMBL" id="KOX94099.1"/>
    </source>
</evidence>
<dbReference type="Proteomes" id="UP000037729">
    <property type="component" value="Unassembled WGS sequence"/>
</dbReference>
<dbReference type="SUPFAM" id="SSF51604">
    <property type="entry name" value="Enolase C-terminal domain-like"/>
    <property type="match status" value="1"/>
</dbReference>
<dbReference type="PATRIC" id="fig|1705562.3.peg.2960"/>
<feature type="domain" description="Mandelate racemase/muconate lactonizing enzyme C-terminal" evidence="2">
    <location>
        <begin position="126"/>
        <end position="231"/>
    </location>
</feature>
<reference evidence="3 5" key="1">
    <citation type="submission" date="2015-08" db="EMBL/GenBank/DDBJ databases">
        <title>Genomes of Isolates from Cabo Rojo, PR.</title>
        <authorList>
            <person name="Sanchez-Nieves R.L."/>
            <person name="Montalvo-Rodriguez R."/>
        </authorList>
    </citation>
    <scope>NUCLEOTIDE SEQUENCE [LARGE SCALE GENOMIC DNA]</scope>
    <source>
        <strain evidence="3 5">SL3</strain>
    </source>
</reference>
<dbReference type="InterPro" id="IPR013342">
    <property type="entry name" value="Mandelate_racemase_C"/>
</dbReference>
<evidence type="ECO:0000256" key="1">
    <source>
        <dbReference type="ARBA" id="ARBA00023239"/>
    </source>
</evidence>
<dbReference type="InterPro" id="IPR034593">
    <property type="entry name" value="DgoD-like"/>
</dbReference>
<dbReference type="SMART" id="SM00922">
    <property type="entry name" value="MR_MLE"/>
    <property type="match status" value="1"/>
</dbReference>
<evidence type="ECO:0000259" key="2">
    <source>
        <dbReference type="SMART" id="SM00922"/>
    </source>
</evidence>
<dbReference type="STRING" id="1705562.AMS69_09320"/>
<organism evidence="3 5">
    <name type="scientific">Haloarcula rubripromontorii</name>
    <dbReference type="NCBI Taxonomy" id="1705562"/>
    <lineage>
        <taxon>Archaea</taxon>
        <taxon>Methanobacteriati</taxon>
        <taxon>Methanobacteriota</taxon>
        <taxon>Stenosarchaea group</taxon>
        <taxon>Halobacteria</taxon>
        <taxon>Halobacteriales</taxon>
        <taxon>Haloarculaceae</taxon>
        <taxon>Haloarcula</taxon>
    </lineage>
</organism>
<dbReference type="EC" id="4.2.1.6" evidence="4"/>
<dbReference type="Gene3D" id="3.30.390.10">
    <property type="entry name" value="Enolase-like, N-terminal domain"/>
    <property type="match status" value="1"/>
</dbReference>
<dbReference type="AlphaFoldDB" id="A0A0M9AKV4"/>